<dbReference type="RefSeq" id="XP_026623795.1">
    <property type="nucleotide sequence ID" value="XM_026773731.1"/>
</dbReference>
<feature type="domain" description="DUF4246" evidence="3">
    <location>
        <begin position="200"/>
        <end position="268"/>
    </location>
</feature>
<evidence type="ECO:0000313" key="4">
    <source>
        <dbReference type="EMBL" id="RDH30773.1"/>
    </source>
</evidence>
<dbReference type="Pfam" id="PF21666">
    <property type="entry name" value="DUF4246_N"/>
    <property type="match status" value="1"/>
</dbReference>
<reference evidence="4 5" key="1">
    <citation type="submission" date="2018-07" db="EMBL/GenBank/DDBJ databases">
        <title>The genomes of Aspergillus section Nigri reveals drivers in fungal speciation.</title>
        <authorList>
            <consortium name="DOE Joint Genome Institute"/>
            <person name="Vesth T.C."/>
            <person name="Nybo J."/>
            <person name="Theobald S."/>
            <person name="Brandl J."/>
            <person name="Frisvad J.C."/>
            <person name="Nielsen K.F."/>
            <person name="Lyhne E.K."/>
            <person name="Kogle M.E."/>
            <person name="Kuo A."/>
            <person name="Riley R."/>
            <person name="Clum A."/>
            <person name="Nolan M."/>
            <person name="Lipzen A."/>
            <person name="Salamov A."/>
            <person name="Henrissat B."/>
            <person name="Wiebenga A."/>
            <person name="De vries R.P."/>
            <person name="Grigoriev I.V."/>
            <person name="Mortensen U.H."/>
            <person name="Andersen M.R."/>
            <person name="Baker S.E."/>
        </authorList>
    </citation>
    <scope>NUCLEOTIDE SEQUENCE [LARGE SCALE GENOMIC DNA]</scope>
    <source>
        <strain evidence="4 5">CBS 139.54b</strain>
    </source>
</reference>
<feature type="domain" description="DUF4246" evidence="2">
    <location>
        <begin position="292"/>
        <end position="811"/>
    </location>
</feature>
<evidence type="ECO:0000256" key="1">
    <source>
        <dbReference type="SAM" id="SignalP"/>
    </source>
</evidence>
<evidence type="ECO:0000259" key="2">
    <source>
        <dbReference type="Pfam" id="PF14033"/>
    </source>
</evidence>
<accession>A0A3F3PV25</accession>
<dbReference type="PANTHER" id="PTHR33119:SF1">
    <property type="entry name" value="FE2OG DIOXYGENASE DOMAIN-CONTAINING PROTEIN"/>
    <property type="match status" value="1"/>
</dbReference>
<evidence type="ECO:0000259" key="3">
    <source>
        <dbReference type="Pfam" id="PF21666"/>
    </source>
</evidence>
<feature type="chain" id="PRO_5017538972" description="Apple domain-containing protein" evidence="1">
    <location>
        <begin position="21"/>
        <end position="880"/>
    </location>
</feature>
<dbReference type="Pfam" id="PF14033">
    <property type="entry name" value="DUF4246"/>
    <property type="match status" value="1"/>
</dbReference>
<organism evidence="4 5">
    <name type="scientific">Aspergillus welwitschiae</name>
    <dbReference type="NCBI Taxonomy" id="1341132"/>
    <lineage>
        <taxon>Eukaryota</taxon>
        <taxon>Fungi</taxon>
        <taxon>Dikarya</taxon>
        <taxon>Ascomycota</taxon>
        <taxon>Pezizomycotina</taxon>
        <taxon>Eurotiomycetes</taxon>
        <taxon>Eurotiomycetidae</taxon>
        <taxon>Eurotiales</taxon>
        <taxon>Aspergillaceae</taxon>
        <taxon>Aspergillus</taxon>
        <taxon>Aspergillus subgen. Circumdati</taxon>
    </lineage>
</organism>
<dbReference type="InterPro" id="IPR049192">
    <property type="entry name" value="DUF4246_C"/>
</dbReference>
<feature type="signal peptide" evidence="1">
    <location>
        <begin position="1"/>
        <end position="20"/>
    </location>
</feature>
<keyword evidence="5" id="KW-1185">Reference proteome</keyword>
<dbReference type="EMBL" id="KZ852058">
    <property type="protein sequence ID" value="RDH30773.1"/>
    <property type="molecule type" value="Genomic_DNA"/>
</dbReference>
<dbReference type="PANTHER" id="PTHR33119">
    <property type="entry name" value="IFI3P"/>
    <property type="match status" value="1"/>
</dbReference>
<dbReference type="Proteomes" id="UP000253729">
    <property type="component" value="Unassembled WGS sequence"/>
</dbReference>
<sequence>MLISLSTFVSLTALVATTTASTSCMGSISHDTIAFFSGAALTFGSNYTDASDCGLKCSTIPACRTWLFTSGGQCELFRHSPVATAANPNFSYGVCRQGNDSSLDTWLSHAASSSHPIQSPTISLSAARISNLAPAHNHMLWVRRLRTSGRNETSVITPRHHPSGALLKYLVIPSVSSAASLTIEKLAYGAFPFGSGPLRVPGFNGIPLEYEFEIGQRFTHGARENTKRKPLRLTAPEVNMLRLMERITDIQNWDQGVFDEDTLSAWHAQAISCANFNSDMDLDVDMDLVTTRAWLWCVAELQDKARAFRDTGHVLVLNSDSGVCKADRDVTGTLVHQLQDALSQIPKCSTHDLVDPSLHMLIYGRTTVLSHGGRVSLGEISNLYPPSDRGQTAPVPDHPLTKLGPFPQVFSHPSVKSKCRQYSSCYQWLPCDVEFAESSGTAVRIVSYINNLHPVHSEAYASLEKLISLSIAPWNDVLVKGFRGRTPRRIYTYGVSNSEVPPWAEYPPKDLLPVVWNQEITRRAWSPEEWEGHCDKVKDYLRLPDVDPKYRVFPPEPDDPPQTQDLLSLMTPEMWASPHSVERIVQAKWRRLHRFSYPEPGVSYTYEDWKAGKTANPIFGPWECESKYDVLHNHDYYLVSLEEQFRQQGLQVIVRIFSIDLTANEPHYPGDQEFHVDGMLNEHIVATAHFCYSSENITESRISYQQNDNLRLHGHQPDPLCIYKLYGMPPCPAVGEEPKALNLQTLGSVAVTSGRLLAWSNTLRYKKHPFSLRDPSRPGHQRCVVLWLVDPHYRICSTRNVPPQQHDWWRNAILAKSTLLSTLPKELVDMVMNETGYYPMHISEALEHKKRSDEEREEAHRAQMSGFKNYRLCSLMLEAG</sequence>
<evidence type="ECO:0000313" key="5">
    <source>
        <dbReference type="Proteomes" id="UP000253729"/>
    </source>
</evidence>
<dbReference type="InterPro" id="IPR049207">
    <property type="entry name" value="DUF4246_N"/>
</dbReference>
<dbReference type="InterPro" id="IPR025340">
    <property type="entry name" value="DUF4246"/>
</dbReference>
<dbReference type="GeneID" id="38142087"/>
<gene>
    <name evidence="4" type="ORF">BDQ94DRAFT_180800</name>
</gene>
<dbReference type="STRING" id="1341132.A0A3F3PV25"/>
<evidence type="ECO:0008006" key="6">
    <source>
        <dbReference type="Google" id="ProtNLM"/>
    </source>
</evidence>
<dbReference type="AlphaFoldDB" id="A0A3F3PV25"/>
<keyword evidence="1" id="KW-0732">Signal</keyword>
<name>A0A3F3PV25_9EURO</name>
<protein>
    <recommendedName>
        <fullName evidence="6">Apple domain-containing protein</fullName>
    </recommendedName>
</protein>
<proteinExistence type="predicted"/>